<feature type="region of interest" description="Disordered" evidence="2">
    <location>
        <begin position="42"/>
        <end position="66"/>
    </location>
</feature>
<accession>A0A8B8JQ61</accession>
<evidence type="ECO:0000256" key="2">
    <source>
        <dbReference type="SAM" id="MobiDB-lite"/>
    </source>
</evidence>
<dbReference type="RefSeq" id="XP_027333595.1">
    <property type="nucleotide sequence ID" value="XM_027477794.1"/>
</dbReference>
<reference evidence="5" key="2">
    <citation type="submission" date="2025-08" db="UniProtKB">
        <authorList>
            <consortium name="RefSeq"/>
        </authorList>
    </citation>
    <scope>IDENTIFICATION</scope>
    <source>
        <tissue evidence="5">Young leaves</tissue>
    </source>
</reference>
<dbReference type="Pfam" id="PF03109">
    <property type="entry name" value="ABC1"/>
    <property type="match status" value="1"/>
</dbReference>
<organism evidence="4 5">
    <name type="scientific">Abrus precatorius</name>
    <name type="common">Indian licorice</name>
    <name type="synonym">Glycine abrus</name>
    <dbReference type="NCBI Taxonomy" id="3816"/>
    <lineage>
        <taxon>Eukaryota</taxon>
        <taxon>Viridiplantae</taxon>
        <taxon>Streptophyta</taxon>
        <taxon>Embryophyta</taxon>
        <taxon>Tracheophyta</taxon>
        <taxon>Spermatophyta</taxon>
        <taxon>Magnoliopsida</taxon>
        <taxon>eudicotyledons</taxon>
        <taxon>Gunneridae</taxon>
        <taxon>Pentapetalae</taxon>
        <taxon>rosids</taxon>
        <taxon>fabids</taxon>
        <taxon>Fabales</taxon>
        <taxon>Fabaceae</taxon>
        <taxon>Papilionoideae</taxon>
        <taxon>50 kb inversion clade</taxon>
        <taxon>NPAAA clade</taxon>
        <taxon>indigoferoid/millettioid clade</taxon>
        <taxon>Abreae</taxon>
        <taxon>Abrus</taxon>
    </lineage>
</organism>
<name>A0A8B8JQ61_ABRPR</name>
<evidence type="ECO:0000313" key="4">
    <source>
        <dbReference type="Proteomes" id="UP000694853"/>
    </source>
</evidence>
<sequence>MDAASQLVYCGIGPFSRSSPSPSRRNLLPLRRRSIRVFAVSADSEPSPAKNVNGSQSRSSSSRAVNGVSAKIGDVSKEIKRVRAQMEEDEQLATLMRGLRGQNLRDSLFAEDDVQLRLVEVDESSEFLPLVYDPASISAYWGKRPRAVATRIVQLLSVGGGFLSHITWDVVNKKVKENEVARAIELREIVTSLGPAYIKLGQALSIRPDILSPVAMTELQKLCDKVPSFPDDMAMALIEEELGQQWQNIYSELSSSPIAAASLGQVYKGRLKENGDLVAVKVQRPFVLETVTIDLFIIRKLGLALRKFPQVSIDVVGLVDEWAARFFEELDYVNEGENGNRFAEMMRKDLPQVVIPRTYNKYTSRRVLTTEWIEGEKLSQSKESDVGELVNVGVICYLKQLLDTGFFHADPHPGNLIRTPDGKLAILDFDGVNLEPILPVLAKVFDQALEGGGAKNINFQELASDLAQITFDYPFRIPPYFALIIRAIGVLEGIALVGNPDFAIVDEAYPYIAQRLLTDESPRLRDALRYTIYGKSGVFDAERFIDVMQAFENFITAAKSGGGENLNGNMAELGILTRSQSEYLLLGFQSVMPQPQQPVQTRAALTFLVSDRGNFFREFLLDEIVKGIDAVTREQLVRIMSLLGIQNATPVFSMVPTVGPFKPAALIPTVTEEDEVILNNVQKVVEFLTAGSSLSRTSGQALNIPQIIQELLPVLPGISVKVLPEVLSRLSSRVLARLIRDTFF</sequence>
<dbReference type="GO" id="GO:0009507">
    <property type="term" value="C:chloroplast"/>
    <property type="evidence" value="ECO:0007669"/>
    <property type="project" value="TreeGrafter"/>
</dbReference>
<evidence type="ECO:0000313" key="5">
    <source>
        <dbReference type="RefSeq" id="XP_027333595.1"/>
    </source>
</evidence>
<dbReference type="PANTHER" id="PTHR10566">
    <property type="entry name" value="CHAPERONE-ACTIVITY OF BC1 COMPLEX CABC1 -RELATED"/>
    <property type="match status" value="1"/>
</dbReference>
<dbReference type="InterPro" id="IPR050154">
    <property type="entry name" value="UbiB_kinase"/>
</dbReference>
<dbReference type="AlphaFoldDB" id="A0A8B8JQ61"/>
<gene>
    <name evidence="5" type="primary">LOC113848331</name>
</gene>
<proteinExistence type="inferred from homology"/>
<comment type="similarity">
    <text evidence="1">Belongs to the protein kinase superfamily. ADCK protein kinase family.</text>
</comment>
<dbReference type="PANTHER" id="PTHR10566:SF117">
    <property type="entry name" value="UNUSUAL PROTEIN KINASE-RELATED"/>
    <property type="match status" value="1"/>
</dbReference>
<dbReference type="SUPFAM" id="SSF56112">
    <property type="entry name" value="Protein kinase-like (PK-like)"/>
    <property type="match status" value="1"/>
</dbReference>
<keyword evidence="4" id="KW-1185">Reference proteome</keyword>
<feature type="domain" description="ABC1 atypical kinase-like" evidence="3">
    <location>
        <begin position="221"/>
        <end position="429"/>
    </location>
</feature>
<dbReference type="InterPro" id="IPR004147">
    <property type="entry name" value="ABC1_dom"/>
</dbReference>
<dbReference type="InterPro" id="IPR011009">
    <property type="entry name" value="Kinase-like_dom_sf"/>
</dbReference>
<protein>
    <submittedName>
        <fullName evidence="5">Uncharacterized protein LOC113848331 isoform X2</fullName>
    </submittedName>
</protein>
<evidence type="ECO:0000259" key="3">
    <source>
        <dbReference type="Pfam" id="PF03109"/>
    </source>
</evidence>
<dbReference type="Proteomes" id="UP000694853">
    <property type="component" value="Unplaced"/>
</dbReference>
<dbReference type="GeneID" id="113848331"/>
<feature type="compositionally biased region" description="Low complexity" evidence="2">
    <location>
        <begin position="53"/>
        <end position="66"/>
    </location>
</feature>
<evidence type="ECO:0000256" key="1">
    <source>
        <dbReference type="ARBA" id="ARBA00009670"/>
    </source>
</evidence>
<dbReference type="CDD" id="cd05121">
    <property type="entry name" value="ABC1_ADCK3-like"/>
    <property type="match status" value="1"/>
</dbReference>
<reference evidence="4" key="1">
    <citation type="journal article" date="2019" name="Toxins">
        <title>Detection of Abrin-Like and Prepropulchellin-Like Toxin Genes and Transcripts Using Whole Genome Sequencing and Full-Length Transcript Sequencing of Abrus precatorius.</title>
        <authorList>
            <person name="Hovde B.T."/>
            <person name="Daligault H.E."/>
            <person name="Hanschen E.R."/>
            <person name="Kunde Y.A."/>
            <person name="Johnson M.B."/>
            <person name="Starkenburg S.R."/>
            <person name="Johnson S.L."/>
        </authorList>
    </citation>
    <scope>NUCLEOTIDE SEQUENCE [LARGE SCALE GENOMIC DNA]</scope>
</reference>